<feature type="non-terminal residue" evidence="2">
    <location>
        <position position="60"/>
    </location>
</feature>
<evidence type="ECO:0000313" key="2">
    <source>
        <dbReference type="EMBL" id="CAG8796616.1"/>
    </source>
</evidence>
<sequence>MSVKRITTGTVNAAVKRITNHAQLRGKYSGHSLRIGGATRAMKAELTLLQIMSIGDGYQT</sequence>
<dbReference type="EMBL" id="CAJVQB010021262">
    <property type="protein sequence ID" value="CAG8796616.1"/>
    <property type="molecule type" value="Genomic_DNA"/>
</dbReference>
<name>A0ABN7VSQ2_GIGMA</name>
<comment type="caution">
    <text evidence="2">The sequence shown here is derived from an EMBL/GenBank/DDBJ whole genome shotgun (WGS) entry which is preliminary data.</text>
</comment>
<gene>
    <name evidence="2" type="ORF">GMARGA_LOCUS22230</name>
</gene>
<proteinExistence type="predicted"/>
<evidence type="ECO:0000256" key="1">
    <source>
        <dbReference type="ARBA" id="ARBA00023172"/>
    </source>
</evidence>
<dbReference type="Gene3D" id="1.10.443.10">
    <property type="entry name" value="Intergrase catalytic core"/>
    <property type="match status" value="1"/>
</dbReference>
<keyword evidence="3" id="KW-1185">Reference proteome</keyword>
<keyword evidence="1" id="KW-0233">DNA recombination</keyword>
<reference evidence="2 3" key="1">
    <citation type="submission" date="2021-06" db="EMBL/GenBank/DDBJ databases">
        <authorList>
            <person name="Kallberg Y."/>
            <person name="Tangrot J."/>
            <person name="Rosling A."/>
        </authorList>
    </citation>
    <scope>NUCLEOTIDE SEQUENCE [LARGE SCALE GENOMIC DNA]</scope>
    <source>
        <strain evidence="2 3">120-4 pot B 10/14</strain>
    </source>
</reference>
<accession>A0ABN7VSQ2</accession>
<dbReference type="Proteomes" id="UP000789901">
    <property type="component" value="Unassembled WGS sequence"/>
</dbReference>
<dbReference type="InterPro" id="IPR011010">
    <property type="entry name" value="DNA_brk_join_enz"/>
</dbReference>
<dbReference type="SUPFAM" id="SSF56349">
    <property type="entry name" value="DNA breaking-rejoining enzymes"/>
    <property type="match status" value="1"/>
</dbReference>
<evidence type="ECO:0000313" key="3">
    <source>
        <dbReference type="Proteomes" id="UP000789901"/>
    </source>
</evidence>
<protein>
    <submittedName>
        <fullName evidence="2">15754_t:CDS:1</fullName>
    </submittedName>
</protein>
<organism evidence="2 3">
    <name type="scientific">Gigaspora margarita</name>
    <dbReference type="NCBI Taxonomy" id="4874"/>
    <lineage>
        <taxon>Eukaryota</taxon>
        <taxon>Fungi</taxon>
        <taxon>Fungi incertae sedis</taxon>
        <taxon>Mucoromycota</taxon>
        <taxon>Glomeromycotina</taxon>
        <taxon>Glomeromycetes</taxon>
        <taxon>Diversisporales</taxon>
        <taxon>Gigasporaceae</taxon>
        <taxon>Gigaspora</taxon>
    </lineage>
</organism>
<dbReference type="InterPro" id="IPR013762">
    <property type="entry name" value="Integrase-like_cat_sf"/>
</dbReference>